<dbReference type="STRING" id="2070753.A0A3A2ZU93"/>
<evidence type="ECO:0000256" key="6">
    <source>
        <dbReference type="ARBA" id="ARBA00056775"/>
    </source>
</evidence>
<keyword evidence="5" id="KW-0326">Glycosidase</keyword>
<dbReference type="GO" id="GO:0080079">
    <property type="term" value="F:cellobiose glucosidase activity"/>
    <property type="evidence" value="ECO:0007669"/>
    <property type="project" value="UniProtKB-ARBA"/>
</dbReference>
<dbReference type="Proteomes" id="UP000266188">
    <property type="component" value="Unassembled WGS sequence"/>
</dbReference>
<keyword evidence="9" id="KW-1185">Reference proteome</keyword>
<comment type="function">
    <text evidence="6">Plays an important role in cellulose degradation. Shows hydrolytic activity against several glycosidic compounds.</text>
</comment>
<evidence type="ECO:0000256" key="7">
    <source>
        <dbReference type="RuleBase" id="RU003690"/>
    </source>
</evidence>
<dbReference type="InterPro" id="IPR017853">
    <property type="entry name" value="GH"/>
</dbReference>
<name>A0A3A2ZU93_9EURO</name>
<dbReference type="PROSITE" id="PS00653">
    <property type="entry name" value="GLYCOSYL_HYDROL_F1_2"/>
    <property type="match status" value="1"/>
</dbReference>
<evidence type="ECO:0000256" key="1">
    <source>
        <dbReference type="ARBA" id="ARBA00000448"/>
    </source>
</evidence>
<evidence type="ECO:0000256" key="2">
    <source>
        <dbReference type="ARBA" id="ARBA00010838"/>
    </source>
</evidence>
<dbReference type="Pfam" id="PF00232">
    <property type="entry name" value="Glyco_hydro_1"/>
    <property type="match status" value="1"/>
</dbReference>
<dbReference type="AlphaFoldDB" id="A0A3A2ZU93"/>
<dbReference type="EMBL" id="MVGC01000035">
    <property type="protein sequence ID" value="RJE25893.1"/>
    <property type="molecule type" value="Genomic_DNA"/>
</dbReference>
<comment type="caution">
    <text evidence="8">The sequence shown here is derived from an EMBL/GenBank/DDBJ whole genome shotgun (WGS) entry which is preliminary data.</text>
</comment>
<gene>
    <name evidence="8" type="ORF">PHISCL_01800</name>
</gene>
<keyword evidence="4" id="KW-0378">Hydrolase</keyword>
<dbReference type="PRINTS" id="PR00131">
    <property type="entry name" value="GLHYDRLASE1"/>
</dbReference>
<evidence type="ECO:0000256" key="4">
    <source>
        <dbReference type="ARBA" id="ARBA00022801"/>
    </source>
</evidence>
<dbReference type="InterPro" id="IPR033132">
    <property type="entry name" value="GH_1_N_CS"/>
</dbReference>
<dbReference type="FunFam" id="3.20.20.80:FF:000011">
    <property type="entry name" value="Cytosolic beta-glucosidase"/>
    <property type="match status" value="1"/>
</dbReference>
<evidence type="ECO:0000313" key="9">
    <source>
        <dbReference type="Proteomes" id="UP000266188"/>
    </source>
</evidence>
<dbReference type="SUPFAM" id="SSF51445">
    <property type="entry name" value="(Trans)glycosidases"/>
    <property type="match status" value="1"/>
</dbReference>
<evidence type="ECO:0000256" key="3">
    <source>
        <dbReference type="ARBA" id="ARBA00012744"/>
    </source>
</evidence>
<comment type="similarity">
    <text evidence="2 7">Belongs to the glycosyl hydrolase 1 family.</text>
</comment>
<dbReference type="PANTHER" id="PTHR10353">
    <property type="entry name" value="GLYCOSYL HYDROLASE"/>
    <property type="match status" value="1"/>
</dbReference>
<evidence type="ECO:0000256" key="5">
    <source>
        <dbReference type="ARBA" id="ARBA00023295"/>
    </source>
</evidence>
<comment type="catalytic activity">
    <reaction evidence="1">
        <text>Hydrolysis of terminal, non-reducing beta-D-glucosyl residues with release of beta-D-glucose.</text>
        <dbReference type="EC" id="3.2.1.21"/>
    </reaction>
</comment>
<proteinExistence type="inferred from homology"/>
<reference evidence="9" key="1">
    <citation type="submission" date="2017-02" db="EMBL/GenBank/DDBJ databases">
        <authorList>
            <person name="Tafer H."/>
            <person name="Lopandic K."/>
        </authorList>
    </citation>
    <scope>NUCLEOTIDE SEQUENCE [LARGE SCALE GENOMIC DNA]</scope>
    <source>
        <strain evidence="9">CBS 366.77</strain>
    </source>
</reference>
<organism evidence="8 9">
    <name type="scientific">Aspergillus sclerotialis</name>
    <dbReference type="NCBI Taxonomy" id="2070753"/>
    <lineage>
        <taxon>Eukaryota</taxon>
        <taxon>Fungi</taxon>
        <taxon>Dikarya</taxon>
        <taxon>Ascomycota</taxon>
        <taxon>Pezizomycotina</taxon>
        <taxon>Eurotiomycetes</taxon>
        <taxon>Eurotiomycetidae</taxon>
        <taxon>Eurotiales</taxon>
        <taxon>Aspergillaceae</taxon>
        <taxon>Aspergillus</taxon>
        <taxon>Aspergillus subgen. Polypaecilum</taxon>
    </lineage>
</organism>
<accession>A0A3A2ZU93</accession>
<protein>
    <recommendedName>
        <fullName evidence="3">beta-glucosidase</fullName>
        <ecNumber evidence="3">3.2.1.21</ecNumber>
    </recommendedName>
</protein>
<dbReference type="InterPro" id="IPR001360">
    <property type="entry name" value="Glyco_hydro_1"/>
</dbReference>
<sequence>MTTQTSSLPSDFLWGFATASYQIEGAVNEDGRGPSIWDAFCKIPGKIADGSSGDVACDSYHRIDQDVALLKSCGAKAYRFSLSWSRIIPKGGRNDPINHKGLEYYLNLVDALHAAGITPLITLFHWDLPLALEERYGGFLNKDEFVADFTHYARVVFIAFAGKVKHWITFNEPWCSSVLGYNVGQFAPGRTSDRTKSPVGDGATECWIVGHNILIAHGAAVKVYREEFKGVYGGEIGITLNGDWAEPYDPSNPADIEASNRKIEFSISWFADPIYHGKYPDSMIAQLGSRLPKFTPEEIALVQGSNDFYGMNHYCANYIRSKPNTTPDPTDVAGNLDILMENKAGESIGPITQSPWLRPNALGFRKLLKWLSDRYGYPKILVTENGTSVLGENDMKLEELLDDEFRAWYFREYIGAMADAFTLDGVNVRGYMAWSLMDNFEWAEGYETRFGVTYVDYGNGQKRIPKKSAKEIGKIFGKYIQKS</sequence>
<dbReference type="Gene3D" id="3.20.20.80">
    <property type="entry name" value="Glycosidases"/>
    <property type="match status" value="1"/>
</dbReference>
<dbReference type="EC" id="3.2.1.21" evidence="3"/>
<evidence type="ECO:0000313" key="8">
    <source>
        <dbReference type="EMBL" id="RJE25893.1"/>
    </source>
</evidence>
<dbReference type="OrthoDB" id="65569at2759"/>
<dbReference type="GO" id="GO:0030245">
    <property type="term" value="P:cellulose catabolic process"/>
    <property type="evidence" value="ECO:0007669"/>
    <property type="project" value="UniProtKB-ARBA"/>
</dbReference>
<dbReference type="PANTHER" id="PTHR10353:SF36">
    <property type="entry name" value="LP05116P"/>
    <property type="match status" value="1"/>
</dbReference>